<dbReference type="InterPro" id="IPR042120">
    <property type="entry name" value="MutL_C_dimsub"/>
</dbReference>
<dbReference type="GO" id="GO:0140664">
    <property type="term" value="F:ATP-dependent DNA damage sensor activity"/>
    <property type="evidence" value="ECO:0007669"/>
    <property type="project" value="InterPro"/>
</dbReference>
<dbReference type="SUPFAM" id="SSF89895">
    <property type="entry name" value="FYSH domain"/>
    <property type="match status" value="1"/>
</dbReference>
<dbReference type="PANTHER" id="PTHR10073">
    <property type="entry name" value="DNA MISMATCH REPAIR PROTEIN MLH, PMS, MUTL"/>
    <property type="match status" value="1"/>
</dbReference>
<dbReference type="InterPro" id="IPR036786">
    <property type="entry name" value="Ribosome_mat_SBDS_N_sf"/>
</dbReference>
<name>A0A8H5GF05_9AGAR</name>
<dbReference type="GO" id="GO:0030983">
    <property type="term" value="F:mismatched DNA binding"/>
    <property type="evidence" value="ECO:0007669"/>
    <property type="project" value="InterPro"/>
</dbReference>
<keyword evidence="6" id="KW-1185">Reference proteome</keyword>
<dbReference type="Gene3D" id="3.30.230.10">
    <property type="match status" value="1"/>
</dbReference>
<evidence type="ECO:0000259" key="3">
    <source>
        <dbReference type="SMART" id="SM00853"/>
    </source>
</evidence>
<comment type="caution">
    <text evidence="5">The sequence shown here is derived from an EMBL/GenBank/DDBJ whole genome shotgun (WGS) entry which is preliminary data.</text>
</comment>
<protein>
    <recommendedName>
        <fullName evidence="7">MutL C-terminal dimerisation domain-containing protein</fullName>
    </recommendedName>
</protein>
<dbReference type="SUPFAM" id="SSF55874">
    <property type="entry name" value="ATPase domain of HSP90 chaperone/DNA topoisomerase II/histidine kinase"/>
    <property type="match status" value="1"/>
</dbReference>
<dbReference type="Pfam" id="PF01172">
    <property type="entry name" value="SBDS_N"/>
    <property type="match status" value="1"/>
</dbReference>
<evidence type="ECO:0000313" key="6">
    <source>
        <dbReference type="Proteomes" id="UP000559027"/>
    </source>
</evidence>
<reference evidence="5 6" key="1">
    <citation type="journal article" date="2020" name="ISME J.">
        <title>Uncovering the hidden diversity of litter-decomposition mechanisms in mushroom-forming fungi.</title>
        <authorList>
            <person name="Floudas D."/>
            <person name="Bentzer J."/>
            <person name="Ahren D."/>
            <person name="Johansson T."/>
            <person name="Persson P."/>
            <person name="Tunlid A."/>
        </authorList>
    </citation>
    <scope>NUCLEOTIDE SEQUENCE [LARGE SCALE GENOMIC DNA]</scope>
    <source>
        <strain evidence="5 6">CBS 146.42</strain>
    </source>
</reference>
<evidence type="ECO:0000259" key="4">
    <source>
        <dbReference type="SMART" id="SM01340"/>
    </source>
</evidence>
<dbReference type="Gene3D" id="3.30.1540.20">
    <property type="entry name" value="MutL, C-terminal domain, dimerisation subdomain"/>
    <property type="match status" value="1"/>
</dbReference>
<dbReference type="InterPro" id="IPR020568">
    <property type="entry name" value="Ribosomal_Su5_D2-typ_SF"/>
</dbReference>
<gene>
    <name evidence="5" type="ORF">D9756_000199</name>
</gene>
<keyword evidence="2" id="KW-0227">DNA damage</keyword>
<dbReference type="GO" id="GO:0061982">
    <property type="term" value="P:meiosis I cell cycle process"/>
    <property type="evidence" value="ECO:0007669"/>
    <property type="project" value="UniProtKB-ARBA"/>
</dbReference>
<dbReference type="InterPro" id="IPR014762">
    <property type="entry name" value="DNA_mismatch_repair_CS"/>
</dbReference>
<dbReference type="SMART" id="SM01340">
    <property type="entry name" value="DNA_mis_repair"/>
    <property type="match status" value="1"/>
</dbReference>
<dbReference type="GO" id="GO:0006298">
    <property type="term" value="P:mismatch repair"/>
    <property type="evidence" value="ECO:0007669"/>
    <property type="project" value="InterPro"/>
</dbReference>
<dbReference type="GO" id="GO:0032300">
    <property type="term" value="C:mismatch repair complex"/>
    <property type="evidence" value="ECO:0007669"/>
    <property type="project" value="InterPro"/>
</dbReference>
<proteinExistence type="inferred from homology"/>
<dbReference type="SMART" id="SM00853">
    <property type="entry name" value="MutL_C"/>
    <property type="match status" value="1"/>
</dbReference>
<dbReference type="EMBL" id="JAACJO010000001">
    <property type="protein sequence ID" value="KAF5363751.1"/>
    <property type="molecule type" value="Genomic_DNA"/>
</dbReference>
<accession>A0A8H5GF05</accession>
<dbReference type="InterPro" id="IPR038973">
    <property type="entry name" value="MutL/Mlh/Pms-like"/>
</dbReference>
<feature type="domain" description="MutL C-terminal dimerisation" evidence="3">
    <location>
        <begin position="582"/>
        <end position="789"/>
    </location>
</feature>
<dbReference type="InterPro" id="IPR036890">
    <property type="entry name" value="HATPase_C_sf"/>
</dbReference>
<evidence type="ECO:0000313" key="5">
    <source>
        <dbReference type="EMBL" id="KAF5363751.1"/>
    </source>
</evidence>
<dbReference type="PROSITE" id="PS00058">
    <property type="entry name" value="DNA_MISMATCH_REPAIR_1"/>
    <property type="match status" value="1"/>
</dbReference>
<dbReference type="InterPro" id="IPR014721">
    <property type="entry name" value="Ribsml_uS5_D2-typ_fold_subgr"/>
</dbReference>
<dbReference type="GO" id="GO:0005524">
    <property type="term" value="F:ATP binding"/>
    <property type="evidence" value="ECO:0007669"/>
    <property type="project" value="InterPro"/>
</dbReference>
<evidence type="ECO:0000256" key="2">
    <source>
        <dbReference type="ARBA" id="ARBA00022763"/>
    </source>
</evidence>
<evidence type="ECO:0000256" key="1">
    <source>
        <dbReference type="ARBA" id="ARBA00006082"/>
    </source>
</evidence>
<dbReference type="Gene3D" id="3.30.565.10">
    <property type="entry name" value="Histidine kinase-like ATPase, C-terminal domain"/>
    <property type="match status" value="1"/>
</dbReference>
<dbReference type="SUPFAM" id="SSF54211">
    <property type="entry name" value="Ribosomal protein S5 domain 2-like"/>
    <property type="match status" value="1"/>
</dbReference>
<dbReference type="AlphaFoldDB" id="A0A8H5GF05"/>
<dbReference type="GO" id="GO:0016887">
    <property type="term" value="F:ATP hydrolysis activity"/>
    <property type="evidence" value="ECO:0007669"/>
    <property type="project" value="InterPro"/>
</dbReference>
<comment type="similarity">
    <text evidence="1">Belongs to the DNA mismatch repair MutL/HexB family.</text>
</comment>
<dbReference type="InterPro" id="IPR013507">
    <property type="entry name" value="DNA_mismatch_S5_2-like"/>
</dbReference>
<dbReference type="Proteomes" id="UP000559027">
    <property type="component" value="Unassembled WGS sequence"/>
</dbReference>
<dbReference type="OrthoDB" id="429932at2759"/>
<dbReference type="PANTHER" id="PTHR10073:SF47">
    <property type="entry name" value="DNA MISMATCH REPAIR PROTEIN MLH3"/>
    <property type="match status" value="1"/>
</dbReference>
<dbReference type="Gene3D" id="3.30.1250.10">
    <property type="entry name" value="Ribosome maturation protein SBDS, N-terminal domain"/>
    <property type="match status" value="1"/>
</dbReference>
<feature type="domain" description="DNA mismatch repair protein S5" evidence="4">
    <location>
        <begin position="238"/>
        <end position="379"/>
    </location>
</feature>
<evidence type="ECO:0008006" key="7">
    <source>
        <dbReference type="Google" id="ProtNLM"/>
    </source>
</evidence>
<sequence>MLTSHGSTGDWSAGQRITRLDEHTQAKLRSTQILTTLPQIISELIQNALDAQATHIDVAINYEDWMCWVRDDGSGISKQDLERFCTEDDSMRYRTSKDHALSSTNSVSTYGFRGEALASAAQVSCLEIASRTTRAPTTWSVIRKAEHLLYRGEAIRWRRESPGTVVCVRDAFFNLPVRRISHPSASKTWNLVRQEVEIYALVSPSVSFTLEDLHKSQEVGANNRALRIPKTLSTLATFRQLYGRALTERVETIDEAVDGNLKAQGFISLHGASSKIYQFLYLNSHPITLCDLHKLIDAQFSLSNFGKNCLDDRSEGGSTRNIPRSSPRKTEKKPIYVLNILVPPEEVDNGFDPAKNAVGLKNKSSVISFLTRLTRGFLTKHGFTDETLNAAPENPPLQTYGTPLKRRRVDIGDDDAAHGSFMTPVPNIGHLSLQSSSHEPQEMDFTTALGTRAGLGDGHSTGISIALCTPNPAPGVFDALEQQPVQRRTIPTSTSRSRFYTATSVPTWLCEALESNTSYALPEPTIPEIYTSVACGPRTAEYSARNTAQKHSCQSADLPLMISNQKSLSTFFSKEDLSLAKVIGQIDKKFIACLITHPTSRDNSQTHEFQSDSPEMYGASTLVLIDQHAADERIRVESFLKGLCSGFLRTCNGRSETGRGIRIKSLTPPKPILLTTHEMRMLNESTGVKEAFRRWGIGFAGYAMPDASTENPRNDFDNLGFGQILVETIPDIVSDKLLQEDELQDLVKGFLAQLQTDLPSFSSPSGENSTLNLHVLIILSSSIMPKHLTVVVYKPDPQSTDEYMIYVDPVQYRKWKDEDTSIPLVDVVDSFAVYHTGQGAQGLQKTPSKQQLDTVFGTHKDVDVIEFILKNGKPQHGNLESNVYINSSGKGIPAMNASRGSGAVDRRV</sequence>
<dbReference type="InterPro" id="IPR019783">
    <property type="entry name" value="SDO1/SBDS_N"/>
</dbReference>
<dbReference type="InterPro" id="IPR014790">
    <property type="entry name" value="MutL_C"/>
</dbReference>
<dbReference type="Pfam" id="PF13589">
    <property type="entry name" value="HATPase_c_3"/>
    <property type="match status" value="1"/>
</dbReference>
<organism evidence="5 6">
    <name type="scientific">Leucocoprinus leucothites</name>
    <dbReference type="NCBI Taxonomy" id="201217"/>
    <lineage>
        <taxon>Eukaryota</taxon>
        <taxon>Fungi</taxon>
        <taxon>Dikarya</taxon>
        <taxon>Basidiomycota</taxon>
        <taxon>Agaricomycotina</taxon>
        <taxon>Agaricomycetes</taxon>
        <taxon>Agaricomycetidae</taxon>
        <taxon>Agaricales</taxon>
        <taxon>Agaricineae</taxon>
        <taxon>Agaricaceae</taxon>
        <taxon>Leucocoprinus</taxon>
    </lineage>
</organism>